<dbReference type="Pfam" id="PF01425">
    <property type="entry name" value="Amidase"/>
    <property type="match status" value="1"/>
</dbReference>
<gene>
    <name evidence="2" type="ORF">TWF694_000426</name>
</gene>
<dbReference type="InterPro" id="IPR023631">
    <property type="entry name" value="Amidase_dom"/>
</dbReference>
<dbReference type="InterPro" id="IPR036928">
    <property type="entry name" value="AS_sf"/>
</dbReference>
<dbReference type="PANTHER" id="PTHR42678">
    <property type="entry name" value="AMIDASE"/>
    <property type="match status" value="1"/>
</dbReference>
<reference evidence="2 3" key="1">
    <citation type="submission" date="2019-10" db="EMBL/GenBank/DDBJ databases">
        <authorList>
            <person name="Palmer J.M."/>
        </authorList>
    </citation>
    <scope>NUCLEOTIDE SEQUENCE [LARGE SCALE GENOMIC DNA]</scope>
    <source>
        <strain evidence="2 3">TWF694</strain>
    </source>
</reference>
<evidence type="ECO:0000259" key="1">
    <source>
        <dbReference type="Pfam" id="PF01425"/>
    </source>
</evidence>
<evidence type="ECO:0000313" key="3">
    <source>
        <dbReference type="Proteomes" id="UP001365542"/>
    </source>
</evidence>
<sequence length="506" mass="54802">MIPVREITIDSYHQALRSGNATVLQAVQYYLQRCRAIDSTLRALICINPHAEEIAKTMDEELQHLLVSQDAFPVLFGVPVIVKDTYATADMPTSVGCKSLAGFQTLHDAPVVSKIMAAGGLIFAKTNLHELSCQGVTLSSLGGQTLNPYDLTRTPGGSSGGTAAALAANLGMVGCGGDTMNSIRSPASACSIVGFRPTTGRISTIGIVPVSWTQDAIGPMGRTVADVGRLYAVMQDEGHIVSTGTGLTAKSPSKFSLKGLRIGVLENYFLSKPEELDETRQVREVISSALKKLEERGVTLVPFENQNWAIQKLSTEMDVQKFEFKQNLDDFFNSNRGNLSEIGFRPPDEESILEQILQKDEFDHTALPPATSMIHLATLAVTESGWTEEYQQRLQAIKQLKTSLASKFQELNLDTFAYPHQTQLVVKTGNSTQPNRNGLLASLTGHPSLCLPAGFTAPSDDAPDGIPIGLELLGKWGDDENLLEIGELFEGVLQGRKEPKISQEAM</sequence>
<feature type="domain" description="Amidase" evidence="1">
    <location>
        <begin position="26"/>
        <end position="483"/>
    </location>
</feature>
<dbReference type="PANTHER" id="PTHR42678:SF5">
    <property type="entry name" value="GLUTAMYL-TRNA(GLN) AMIDOTRANSFERASE SUBUNIT A"/>
    <property type="match status" value="1"/>
</dbReference>
<organism evidence="2 3">
    <name type="scientific">Orbilia ellipsospora</name>
    <dbReference type="NCBI Taxonomy" id="2528407"/>
    <lineage>
        <taxon>Eukaryota</taxon>
        <taxon>Fungi</taxon>
        <taxon>Dikarya</taxon>
        <taxon>Ascomycota</taxon>
        <taxon>Pezizomycotina</taxon>
        <taxon>Orbiliomycetes</taxon>
        <taxon>Orbiliales</taxon>
        <taxon>Orbiliaceae</taxon>
        <taxon>Orbilia</taxon>
    </lineage>
</organism>
<keyword evidence="3" id="KW-1185">Reference proteome</keyword>
<name>A0AAV9XP08_9PEZI</name>
<accession>A0AAV9XP08</accession>
<evidence type="ECO:0000313" key="2">
    <source>
        <dbReference type="EMBL" id="KAK6543691.1"/>
    </source>
</evidence>
<protein>
    <recommendedName>
        <fullName evidence="1">Amidase domain-containing protein</fullName>
    </recommendedName>
</protein>
<dbReference type="Proteomes" id="UP001365542">
    <property type="component" value="Unassembled WGS sequence"/>
</dbReference>
<proteinExistence type="predicted"/>
<dbReference type="SUPFAM" id="SSF75304">
    <property type="entry name" value="Amidase signature (AS) enzymes"/>
    <property type="match status" value="1"/>
</dbReference>
<comment type="caution">
    <text evidence="2">The sequence shown here is derived from an EMBL/GenBank/DDBJ whole genome shotgun (WGS) entry which is preliminary data.</text>
</comment>
<dbReference type="AlphaFoldDB" id="A0AAV9XP08"/>
<dbReference type="Gene3D" id="3.90.1300.10">
    <property type="entry name" value="Amidase signature (AS) domain"/>
    <property type="match status" value="1"/>
</dbReference>
<dbReference type="EMBL" id="JAVHJO010000001">
    <property type="protein sequence ID" value="KAK6543691.1"/>
    <property type="molecule type" value="Genomic_DNA"/>
</dbReference>